<dbReference type="InterPro" id="IPR013320">
    <property type="entry name" value="ConA-like_dom_sf"/>
</dbReference>
<protein>
    <recommendedName>
        <fullName evidence="2">MAM domain-containing protein</fullName>
    </recommendedName>
</protein>
<evidence type="ECO:0008006" key="2">
    <source>
        <dbReference type="Google" id="ProtNLM"/>
    </source>
</evidence>
<dbReference type="SUPFAM" id="SSF49899">
    <property type="entry name" value="Concanavalin A-like lectins/glucanases"/>
    <property type="match status" value="2"/>
</dbReference>
<dbReference type="EMBL" id="UINC01178390">
    <property type="protein sequence ID" value="SVD86518.1"/>
    <property type="molecule type" value="Genomic_DNA"/>
</dbReference>
<reference evidence="1" key="1">
    <citation type="submission" date="2018-05" db="EMBL/GenBank/DDBJ databases">
        <authorList>
            <person name="Lanie J.A."/>
            <person name="Ng W.-L."/>
            <person name="Kazmierczak K.M."/>
            <person name="Andrzejewski T.M."/>
            <person name="Davidsen T.M."/>
            <person name="Wayne K.J."/>
            <person name="Tettelin H."/>
            <person name="Glass J.I."/>
            <person name="Rusch D."/>
            <person name="Podicherti R."/>
            <person name="Tsui H.-C.T."/>
            <person name="Winkler M.E."/>
        </authorList>
    </citation>
    <scope>NUCLEOTIDE SEQUENCE</scope>
</reference>
<accession>A0A382YVG1</accession>
<proteinExistence type="predicted"/>
<name>A0A382YVG1_9ZZZZ</name>
<feature type="non-terminal residue" evidence="1">
    <location>
        <position position="261"/>
    </location>
</feature>
<gene>
    <name evidence="1" type="ORF">METZ01_LOCUS439372</name>
</gene>
<dbReference type="Gene3D" id="2.60.120.200">
    <property type="match status" value="2"/>
</dbReference>
<evidence type="ECO:0000313" key="1">
    <source>
        <dbReference type="EMBL" id="SVD86518.1"/>
    </source>
</evidence>
<feature type="non-terminal residue" evidence="1">
    <location>
        <position position="1"/>
    </location>
</feature>
<organism evidence="1">
    <name type="scientific">marine metagenome</name>
    <dbReference type="NCBI Taxonomy" id="408172"/>
    <lineage>
        <taxon>unclassified sequences</taxon>
        <taxon>metagenomes</taxon>
        <taxon>ecological metagenomes</taxon>
    </lineage>
</organism>
<dbReference type="AlphaFoldDB" id="A0A382YVG1"/>
<sequence>PWAVDAGDDYGPGTVTDGASAIFYNDYDFSSGSTGDIVSPELDLTSATAPQLTFDYWDSGGSDTVEVLVNGAVAYTTGSSTSGWEEITVDLTSYVGANATIGFRGTSVWGTSNPHIDNVMVAAYTPAESLPWSDSFENGLTSWTNTATYPWAVDTGDDYGPGSVTDGASALFYNDYDFSSGETADIVSPELDLTSATNVQLTFDYWDSGGSDTVEVLVNGAVAYETAASTSGWESITVDLTSYVGANATVGFRGTSVWGTS</sequence>